<feature type="compositionally biased region" description="Polar residues" evidence="1">
    <location>
        <begin position="196"/>
        <end position="218"/>
    </location>
</feature>
<feature type="compositionally biased region" description="Basic residues" evidence="1">
    <location>
        <begin position="160"/>
        <end position="172"/>
    </location>
</feature>
<evidence type="ECO:0000313" key="4">
    <source>
        <dbReference type="Proteomes" id="UP001381693"/>
    </source>
</evidence>
<accession>A0AAN8WH77</accession>
<feature type="signal peptide" evidence="2">
    <location>
        <begin position="1"/>
        <end position="18"/>
    </location>
</feature>
<dbReference type="AlphaFoldDB" id="A0AAN8WH77"/>
<feature type="compositionally biased region" description="Basic and acidic residues" evidence="1">
    <location>
        <begin position="222"/>
        <end position="231"/>
    </location>
</feature>
<feature type="region of interest" description="Disordered" evidence="1">
    <location>
        <begin position="348"/>
        <end position="379"/>
    </location>
</feature>
<sequence>MIPKFSFILSAAFLLTAGEVTEEPSLPISSKPLPVSNTSLPQTNKSDEELILQSSNASAITKNNSSSDGEVNPDYLKLRPLPAKGETAHTVSKQNDNQRHVQSPSVPTGRTGPLNYRKPVAVEDTSGTKVFTNRTHPQQRKPVPQEQRVTAQITVNRPRVFSRKILRNRIPQRRPAGGEQYTSGYHRKSRQEQNNERNGSSQFQNVGPQAQLESQRFQQPGEEEKSLEKDQFITASRTPVFDITRISTNKNSSSPVKFSNFRHINREKYAASAQPTDPVPSVVPVSRDTEEPRISKPSIAFHLGNTRRIPYQRINRNRTLHGRRLAQQVVPRTRPLIRYVRPNFNEHKGISTKTSIPESVQNSKNQTLNNGSGIPKPGPQQITVTNASSTVPNLQTSTHSLQKTIGNITLSLQHARELFARAQERYKATSENNSSFVNISEVINEPEKDPDRQYSTSYTKIRQSDGSVTHLDIITSSTTTQVPKIIPPITSSLETGNNSTETDLTYSTTSGFTTTPIPLEQVDTITADKQNISSTEQVNSNLPENQDDGSFTNISIPITSTLPPPVYTNSQFSLTPQGSLQNFTPFSSGISPNHQNFAGLYQQTGSSLPSGSNSQPLGLSNLFGLGGLPTFGSSLGGLSSLGLGQGFGSLSGGASQNDQTSSTGLNGGYLGLLSSLSGLGLGGSSSNPELALPSLQESSGSQSNTGLSFLSGLPSLSLSGLGNLGSLSSLGSLPSLSNLGGGSGSSGSNLGSLSGIGLSGLGFTGTGGVGRFGSGTRGNLQGFGLPESPSLISPNSESSGTNFGSILSKLTPAQSLAPVLSQPEGSPSSIVQSPSNVEDTLSAIQSPAILPTGNTKTADVASDVITK</sequence>
<evidence type="ECO:0000256" key="2">
    <source>
        <dbReference type="SAM" id="SignalP"/>
    </source>
</evidence>
<proteinExistence type="predicted"/>
<feature type="compositionally biased region" description="Polar residues" evidence="1">
    <location>
        <begin position="351"/>
        <end position="372"/>
    </location>
</feature>
<organism evidence="3 4">
    <name type="scientific">Halocaridina rubra</name>
    <name type="common">Hawaiian red shrimp</name>
    <dbReference type="NCBI Taxonomy" id="373956"/>
    <lineage>
        <taxon>Eukaryota</taxon>
        <taxon>Metazoa</taxon>
        <taxon>Ecdysozoa</taxon>
        <taxon>Arthropoda</taxon>
        <taxon>Crustacea</taxon>
        <taxon>Multicrustacea</taxon>
        <taxon>Malacostraca</taxon>
        <taxon>Eumalacostraca</taxon>
        <taxon>Eucarida</taxon>
        <taxon>Decapoda</taxon>
        <taxon>Pleocyemata</taxon>
        <taxon>Caridea</taxon>
        <taxon>Atyoidea</taxon>
        <taxon>Atyidae</taxon>
        <taxon>Halocaridina</taxon>
    </lineage>
</organism>
<reference evidence="3 4" key="1">
    <citation type="submission" date="2023-11" db="EMBL/GenBank/DDBJ databases">
        <title>Halocaridina rubra genome assembly.</title>
        <authorList>
            <person name="Smith C."/>
        </authorList>
    </citation>
    <scope>NUCLEOTIDE SEQUENCE [LARGE SCALE GENOMIC DNA]</scope>
    <source>
        <strain evidence="3">EP-1</strain>
        <tissue evidence="3">Whole</tissue>
    </source>
</reference>
<feature type="region of interest" description="Disordered" evidence="1">
    <location>
        <begin position="85"/>
        <end position="233"/>
    </location>
</feature>
<keyword evidence="2" id="KW-0732">Signal</keyword>
<feature type="compositionally biased region" description="Polar residues" evidence="1">
    <location>
        <begin position="823"/>
        <end position="845"/>
    </location>
</feature>
<dbReference type="Proteomes" id="UP001381693">
    <property type="component" value="Unassembled WGS sequence"/>
</dbReference>
<feature type="compositionally biased region" description="Polar residues" evidence="1">
    <location>
        <begin position="35"/>
        <end position="44"/>
    </location>
</feature>
<feature type="region of interest" description="Disordered" evidence="1">
    <location>
        <begin position="270"/>
        <end position="291"/>
    </location>
</feature>
<comment type="caution">
    <text evidence="3">The sequence shown here is derived from an EMBL/GenBank/DDBJ whole genome shotgun (WGS) entry which is preliminary data.</text>
</comment>
<evidence type="ECO:0000256" key="1">
    <source>
        <dbReference type="SAM" id="MobiDB-lite"/>
    </source>
</evidence>
<feature type="compositionally biased region" description="Polar residues" evidence="1">
    <location>
        <begin position="89"/>
        <end position="108"/>
    </location>
</feature>
<protein>
    <submittedName>
        <fullName evidence="3">Uncharacterized protein</fullName>
    </submittedName>
</protein>
<feature type="region of interest" description="Disordered" evidence="1">
    <location>
        <begin position="817"/>
        <end position="867"/>
    </location>
</feature>
<feature type="chain" id="PRO_5042820598" evidence="2">
    <location>
        <begin position="19"/>
        <end position="867"/>
    </location>
</feature>
<dbReference type="EMBL" id="JAXCGZ010023015">
    <property type="protein sequence ID" value="KAK7018803.1"/>
    <property type="molecule type" value="Genomic_DNA"/>
</dbReference>
<name>A0AAN8WH77_HALRR</name>
<feature type="region of interest" description="Disordered" evidence="1">
    <location>
        <begin position="23"/>
        <end position="45"/>
    </location>
</feature>
<gene>
    <name evidence="3" type="ORF">SK128_025447</name>
</gene>
<keyword evidence="4" id="KW-1185">Reference proteome</keyword>
<feature type="compositionally biased region" description="Polar residues" evidence="1">
    <location>
        <begin position="125"/>
        <end position="136"/>
    </location>
</feature>
<evidence type="ECO:0000313" key="3">
    <source>
        <dbReference type="EMBL" id="KAK7018803.1"/>
    </source>
</evidence>